<reference evidence="7 8" key="1">
    <citation type="submission" date="2018-08" db="EMBL/GenBank/DDBJ databases">
        <title>Genomic Encyclopedia of Type Strains, Phase IV (KMG-IV): sequencing the most valuable type-strain genomes for metagenomic binning, comparative biology and taxonomic classification.</title>
        <authorList>
            <person name="Goeker M."/>
        </authorList>
    </citation>
    <scope>NUCLEOTIDE SEQUENCE [LARGE SCALE GENOMIC DNA]</scope>
    <source>
        <strain evidence="7 8">BW863</strain>
    </source>
</reference>
<dbReference type="OrthoDB" id="4174719at2"/>
<evidence type="ECO:0000259" key="6">
    <source>
        <dbReference type="Pfam" id="PF01625"/>
    </source>
</evidence>
<dbReference type="GO" id="GO:0008113">
    <property type="term" value="F:peptide-methionine (S)-S-oxide reductase activity"/>
    <property type="evidence" value="ECO:0007669"/>
    <property type="project" value="UniProtKB-UniRule"/>
</dbReference>
<organism evidence="7 8">
    <name type="scientific">Methylovirgula ligni</name>
    <dbReference type="NCBI Taxonomy" id="569860"/>
    <lineage>
        <taxon>Bacteria</taxon>
        <taxon>Pseudomonadati</taxon>
        <taxon>Pseudomonadota</taxon>
        <taxon>Alphaproteobacteria</taxon>
        <taxon>Hyphomicrobiales</taxon>
        <taxon>Beijerinckiaceae</taxon>
        <taxon>Methylovirgula</taxon>
    </lineage>
</organism>
<dbReference type="Gene3D" id="3.30.1060.10">
    <property type="entry name" value="Peptide methionine sulphoxide reductase MsrA"/>
    <property type="match status" value="1"/>
</dbReference>
<dbReference type="InterPro" id="IPR036509">
    <property type="entry name" value="Met_Sox_Rdtase_MsrA_sf"/>
</dbReference>
<comment type="catalytic activity">
    <reaction evidence="3 4">
        <text>[thioredoxin]-disulfide + L-methionine + H2O = L-methionine (S)-S-oxide + [thioredoxin]-dithiol</text>
        <dbReference type="Rhea" id="RHEA:19993"/>
        <dbReference type="Rhea" id="RHEA-COMP:10698"/>
        <dbReference type="Rhea" id="RHEA-COMP:10700"/>
        <dbReference type="ChEBI" id="CHEBI:15377"/>
        <dbReference type="ChEBI" id="CHEBI:29950"/>
        <dbReference type="ChEBI" id="CHEBI:50058"/>
        <dbReference type="ChEBI" id="CHEBI:57844"/>
        <dbReference type="ChEBI" id="CHEBI:58772"/>
        <dbReference type="EC" id="1.8.4.11"/>
    </reaction>
</comment>
<dbReference type="EMBL" id="QUMO01000004">
    <property type="protein sequence ID" value="REF84602.1"/>
    <property type="molecule type" value="Genomic_DNA"/>
</dbReference>
<evidence type="ECO:0000256" key="5">
    <source>
        <dbReference type="SAM" id="SignalP"/>
    </source>
</evidence>
<feature type="chain" id="PRO_5017789428" description="Peptide methionine sulfoxide reductase MsrA" evidence="5">
    <location>
        <begin position="30"/>
        <end position="234"/>
    </location>
</feature>
<accession>A0A3D9YUK3</accession>
<gene>
    <name evidence="4" type="primary">msrA</name>
    <name evidence="7" type="ORF">DES32_2712</name>
</gene>
<evidence type="ECO:0000256" key="3">
    <source>
        <dbReference type="ARBA" id="ARBA00048782"/>
    </source>
</evidence>
<dbReference type="Pfam" id="PF01625">
    <property type="entry name" value="PMSR"/>
    <property type="match status" value="1"/>
</dbReference>
<dbReference type="EC" id="1.8.4.11" evidence="4"/>
<comment type="function">
    <text evidence="4">Has an important function as a repair enzyme for proteins that have been inactivated by oxidation. Catalyzes the reversible oxidation-reduction of methionine sulfoxide in proteins to methionine.</text>
</comment>
<dbReference type="InterPro" id="IPR002569">
    <property type="entry name" value="Met_Sox_Rdtase_MsrA_dom"/>
</dbReference>
<keyword evidence="5" id="KW-0732">Signal</keyword>
<sequence>MSQRHMILGLGAAALIATGALWSSSHGSAAPAMRVPAPAIDEAPQAESETAVVAGGCFWGVQGVFQHVRGVAQALSGYSGGSAANAHYELVGTGQTGHAESVRITFDPRIVSYGQILQIYFSVATDPTELNRQGPDVGSQYRSVIFAAGDSQRKVASAYIAQLDKAHIFDAKIETHVDPFKSFYPAEAYHQDFATLHPDDGYIAENDLPKIDNLRRLFPALYQAEPRLVGTAAE</sequence>
<proteinExistence type="inferred from homology"/>
<dbReference type="NCBIfam" id="TIGR00401">
    <property type="entry name" value="msrA"/>
    <property type="match status" value="1"/>
</dbReference>
<keyword evidence="8" id="KW-1185">Reference proteome</keyword>
<dbReference type="PANTHER" id="PTHR43774">
    <property type="entry name" value="PEPTIDE METHIONINE SULFOXIDE REDUCTASE"/>
    <property type="match status" value="1"/>
</dbReference>
<evidence type="ECO:0000256" key="2">
    <source>
        <dbReference type="ARBA" id="ARBA00047806"/>
    </source>
</evidence>
<comment type="similarity">
    <text evidence="4">Belongs to the MsrA Met sulfoxide reductase family.</text>
</comment>
<dbReference type="PANTHER" id="PTHR43774:SF1">
    <property type="entry name" value="PEPTIDE METHIONINE SULFOXIDE REDUCTASE MSRA 2"/>
    <property type="match status" value="1"/>
</dbReference>
<keyword evidence="1 4" id="KW-0560">Oxidoreductase</keyword>
<name>A0A3D9YUK3_9HYPH</name>
<evidence type="ECO:0000256" key="4">
    <source>
        <dbReference type="HAMAP-Rule" id="MF_01401"/>
    </source>
</evidence>
<evidence type="ECO:0000313" key="7">
    <source>
        <dbReference type="EMBL" id="REF84602.1"/>
    </source>
</evidence>
<dbReference type="SUPFAM" id="SSF55068">
    <property type="entry name" value="Peptide methionine sulfoxide reductase"/>
    <property type="match status" value="1"/>
</dbReference>
<evidence type="ECO:0000313" key="8">
    <source>
        <dbReference type="Proteomes" id="UP000256900"/>
    </source>
</evidence>
<feature type="domain" description="Peptide methionine sulphoxide reductase MsrA" evidence="6">
    <location>
        <begin position="50"/>
        <end position="202"/>
    </location>
</feature>
<feature type="active site" evidence="4">
    <location>
        <position position="57"/>
    </location>
</feature>
<protein>
    <recommendedName>
        <fullName evidence="4">Peptide methionine sulfoxide reductase MsrA</fullName>
        <shortName evidence="4">Protein-methionine-S-oxide reductase</shortName>
        <ecNumber evidence="4">1.8.4.11</ecNumber>
    </recommendedName>
    <alternativeName>
        <fullName evidence="4">Peptide-methionine (S)-S-oxide reductase</fullName>
        <shortName evidence="4">Peptide Met(O) reductase</shortName>
    </alternativeName>
</protein>
<dbReference type="RefSeq" id="WP_115837234.1">
    <property type="nucleotide sequence ID" value="NZ_CP025086.1"/>
</dbReference>
<dbReference type="Proteomes" id="UP000256900">
    <property type="component" value="Unassembled WGS sequence"/>
</dbReference>
<comment type="caution">
    <text evidence="7">The sequence shown here is derived from an EMBL/GenBank/DDBJ whole genome shotgun (WGS) entry which is preliminary data.</text>
</comment>
<dbReference type="AlphaFoldDB" id="A0A3D9YUK3"/>
<comment type="catalytic activity">
    <reaction evidence="2 4">
        <text>L-methionyl-[protein] + [thioredoxin]-disulfide + H2O = L-methionyl-(S)-S-oxide-[protein] + [thioredoxin]-dithiol</text>
        <dbReference type="Rhea" id="RHEA:14217"/>
        <dbReference type="Rhea" id="RHEA-COMP:10698"/>
        <dbReference type="Rhea" id="RHEA-COMP:10700"/>
        <dbReference type="Rhea" id="RHEA-COMP:12313"/>
        <dbReference type="Rhea" id="RHEA-COMP:12315"/>
        <dbReference type="ChEBI" id="CHEBI:15377"/>
        <dbReference type="ChEBI" id="CHEBI:16044"/>
        <dbReference type="ChEBI" id="CHEBI:29950"/>
        <dbReference type="ChEBI" id="CHEBI:44120"/>
        <dbReference type="ChEBI" id="CHEBI:50058"/>
        <dbReference type="EC" id="1.8.4.11"/>
    </reaction>
</comment>
<feature type="signal peptide" evidence="5">
    <location>
        <begin position="1"/>
        <end position="29"/>
    </location>
</feature>
<evidence type="ECO:0000256" key="1">
    <source>
        <dbReference type="ARBA" id="ARBA00023002"/>
    </source>
</evidence>
<dbReference type="GO" id="GO:0033744">
    <property type="term" value="F:L-methionine:thioredoxin-disulfide S-oxidoreductase activity"/>
    <property type="evidence" value="ECO:0007669"/>
    <property type="project" value="RHEA"/>
</dbReference>
<dbReference type="HAMAP" id="MF_01401">
    <property type="entry name" value="MsrA"/>
    <property type="match status" value="1"/>
</dbReference>